<feature type="transmembrane region" description="Helical" evidence="11">
    <location>
        <begin position="26"/>
        <end position="48"/>
    </location>
</feature>
<evidence type="ECO:0000256" key="4">
    <source>
        <dbReference type="ARBA" id="ARBA00022989"/>
    </source>
</evidence>
<dbReference type="PANTHER" id="PTHR45695">
    <property type="entry name" value="LEUCOKININ RECEPTOR-RELATED"/>
    <property type="match status" value="1"/>
</dbReference>
<keyword evidence="8 9" id="KW-0807">Transducer</keyword>
<feature type="region of interest" description="Disordered" evidence="10">
    <location>
        <begin position="343"/>
        <end position="362"/>
    </location>
</feature>
<evidence type="ECO:0000256" key="10">
    <source>
        <dbReference type="SAM" id="MobiDB-lite"/>
    </source>
</evidence>
<evidence type="ECO:0000256" key="2">
    <source>
        <dbReference type="ARBA" id="ARBA00010663"/>
    </source>
</evidence>
<feature type="transmembrane region" description="Helical" evidence="11">
    <location>
        <begin position="194"/>
        <end position="216"/>
    </location>
</feature>
<feature type="domain" description="G-protein coupled receptors family 1 profile" evidence="12">
    <location>
        <begin position="39"/>
        <end position="308"/>
    </location>
</feature>
<dbReference type="VEuPathDB" id="VectorBase:LDEU008362"/>
<evidence type="ECO:0000259" key="12">
    <source>
        <dbReference type="PROSITE" id="PS50262"/>
    </source>
</evidence>
<comment type="subcellular location">
    <subcellularLocation>
        <location evidence="1">Membrane</location>
        <topology evidence="1">Multi-pass membrane protein</topology>
    </subcellularLocation>
</comment>
<keyword evidence="14" id="KW-1185">Reference proteome</keyword>
<accession>A0A443S7Z3</accession>
<dbReference type="CDD" id="cd00637">
    <property type="entry name" value="7tm_classA_rhodopsin-like"/>
    <property type="match status" value="1"/>
</dbReference>
<organism evidence="13 14">
    <name type="scientific">Leptotrombidium deliense</name>
    <dbReference type="NCBI Taxonomy" id="299467"/>
    <lineage>
        <taxon>Eukaryota</taxon>
        <taxon>Metazoa</taxon>
        <taxon>Ecdysozoa</taxon>
        <taxon>Arthropoda</taxon>
        <taxon>Chelicerata</taxon>
        <taxon>Arachnida</taxon>
        <taxon>Acari</taxon>
        <taxon>Acariformes</taxon>
        <taxon>Trombidiformes</taxon>
        <taxon>Prostigmata</taxon>
        <taxon>Anystina</taxon>
        <taxon>Parasitengona</taxon>
        <taxon>Trombiculoidea</taxon>
        <taxon>Trombiculidae</taxon>
        <taxon>Leptotrombidium</taxon>
    </lineage>
</organism>
<dbReference type="PROSITE" id="PS00237">
    <property type="entry name" value="G_PROTEIN_RECEP_F1_1"/>
    <property type="match status" value="1"/>
</dbReference>
<proteinExistence type="inferred from homology"/>
<comment type="caution">
    <text evidence="13">The sequence shown here is derived from an EMBL/GenBank/DDBJ whole genome shotgun (WGS) entry which is preliminary data.</text>
</comment>
<keyword evidence="7 9" id="KW-0675">Receptor</keyword>
<evidence type="ECO:0000256" key="8">
    <source>
        <dbReference type="ARBA" id="ARBA00023224"/>
    </source>
</evidence>
<feature type="transmembrane region" description="Helical" evidence="11">
    <location>
        <begin position="290"/>
        <end position="311"/>
    </location>
</feature>
<evidence type="ECO:0000313" key="14">
    <source>
        <dbReference type="Proteomes" id="UP000288716"/>
    </source>
</evidence>
<feature type="transmembrane region" description="Helical" evidence="11">
    <location>
        <begin position="101"/>
        <end position="119"/>
    </location>
</feature>
<dbReference type="InterPro" id="IPR000276">
    <property type="entry name" value="GPCR_Rhodpsn"/>
</dbReference>
<protein>
    <submittedName>
        <fullName evidence="13">Putative G-protein coupled receptor 83-like protein</fullName>
    </submittedName>
</protein>
<sequence>MNSSHRSDHQLEVDPEYNPIRDVSLLTLYSITALFAIVSNCCVCKIVLKNDEMQTKTNLLIVSMAVSDIIAGIGIVAQWLFCSHQLLLYDTGRVVCGFLKSLQIITYSVSSLTMITIALHRYLSIFHHSRLGIIRMKFNVKAAIISTWIIAIVFVAMTAMSIKIFKFFTPKEIITCEVILQFSRPFDSKSVRKIRVGLLILAQFLLPLLITASLYARIMFVVFRRQVVGESNQHRSRKLSESKKKTILMLVVVLVVFTICWLPVHIHHLLDFFFKPKSKQFGYCNNSTSYFILYWLGISSCCYNPIIYYIFNPRFRNEFKRIFRSDQHSVTAELKISNSVTNTRESEYGKPADTVNNTTTNT</sequence>
<dbReference type="EMBL" id="NCKV01006068">
    <property type="protein sequence ID" value="RWS23679.1"/>
    <property type="molecule type" value="Genomic_DNA"/>
</dbReference>
<name>A0A443S7Z3_9ACAR</name>
<evidence type="ECO:0000256" key="6">
    <source>
        <dbReference type="ARBA" id="ARBA00023136"/>
    </source>
</evidence>
<dbReference type="InterPro" id="IPR000611">
    <property type="entry name" value="NPY_rcpt"/>
</dbReference>
<dbReference type="GO" id="GO:0005886">
    <property type="term" value="C:plasma membrane"/>
    <property type="evidence" value="ECO:0007669"/>
    <property type="project" value="TreeGrafter"/>
</dbReference>
<dbReference type="Gene3D" id="1.20.1070.10">
    <property type="entry name" value="Rhodopsin 7-helix transmembrane proteins"/>
    <property type="match status" value="1"/>
</dbReference>
<feature type="transmembrane region" description="Helical" evidence="11">
    <location>
        <begin position="247"/>
        <end position="270"/>
    </location>
</feature>
<evidence type="ECO:0000256" key="3">
    <source>
        <dbReference type="ARBA" id="ARBA00022692"/>
    </source>
</evidence>
<evidence type="ECO:0000256" key="11">
    <source>
        <dbReference type="SAM" id="Phobius"/>
    </source>
</evidence>
<keyword evidence="4 11" id="KW-1133">Transmembrane helix</keyword>
<dbReference type="PROSITE" id="PS50262">
    <property type="entry name" value="G_PROTEIN_RECEP_F1_2"/>
    <property type="match status" value="1"/>
</dbReference>
<keyword evidence="3 9" id="KW-0812">Transmembrane</keyword>
<keyword evidence="6 11" id="KW-0472">Membrane</keyword>
<dbReference type="GO" id="GO:0004983">
    <property type="term" value="F:neuropeptide Y receptor activity"/>
    <property type="evidence" value="ECO:0007669"/>
    <property type="project" value="InterPro"/>
</dbReference>
<dbReference type="PRINTS" id="PR00237">
    <property type="entry name" value="GPCRRHODOPSN"/>
</dbReference>
<dbReference type="SMART" id="SM01381">
    <property type="entry name" value="7TM_GPCR_Srsx"/>
    <property type="match status" value="1"/>
</dbReference>
<gene>
    <name evidence="13" type="ORF">B4U80_02040</name>
</gene>
<dbReference type="SUPFAM" id="SSF81321">
    <property type="entry name" value="Family A G protein-coupled receptor-like"/>
    <property type="match status" value="1"/>
</dbReference>
<evidence type="ECO:0000256" key="1">
    <source>
        <dbReference type="ARBA" id="ARBA00004141"/>
    </source>
</evidence>
<dbReference type="STRING" id="299467.A0A443S7Z3"/>
<dbReference type="OrthoDB" id="6503097at2759"/>
<dbReference type="Pfam" id="PF00001">
    <property type="entry name" value="7tm_1"/>
    <property type="match status" value="1"/>
</dbReference>
<evidence type="ECO:0000256" key="5">
    <source>
        <dbReference type="ARBA" id="ARBA00023040"/>
    </source>
</evidence>
<feature type="transmembrane region" description="Helical" evidence="11">
    <location>
        <begin position="60"/>
        <end position="81"/>
    </location>
</feature>
<comment type="similarity">
    <text evidence="2 9">Belongs to the G-protein coupled receptor 1 family.</text>
</comment>
<evidence type="ECO:0000313" key="13">
    <source>
        <dbReference type="EMBL" id="RWS23679.1"/>
    </source>
</evidence>
<dbReference type="PRINTS" id="PR01012">
    <property type="entry name" value="NRPEPTIDEYR"/>
</dbReference>
<evidence type="ECO:0000256" key="7">
    <source>
        <dbReference type="ARBA" id="ARBA00023170"/>
    </source>
</evidence>
<dbReference type="InterPro" id="IPR017452">
    <property type="entry name" value="GPCR_Rhodpsn_7TM"/>
</dbReference>
<keyword evidence="5 9" id="KW-0297">G-protein coupled receptor</keyword>
<feature type="transmembrane region" description="Helical" evidence="11">
    <location>
        <begin position="140"/>
        <end position="162"/>
    </location>
</feature>
<reference evidence="13 14" key="1">
    <citation type="journal article" date="2018" name="Gigascience">
        <title>Genomes of trombidid mites reveal novel predicted allergens and laterally-transferred genes associated with secondary metabolism.</title>
        <authorList>
            <person name="Dong X."/>
            <person name="Chaisiri K."/>
            <person name="Xia D."/>
            <person name="Armstrong S.D."/>
            <person name="Fang Y."/>
            <person name="Donnelly M.J."/>
            <person name="Kadowaki T."/>
            <person name="McGarry J.W."/>
            <person name="Darby A.C."/>
            <person name="Makepeace B.L."/>
        </authorList>
    </citation>
    <scope>NUCLEOTIDE SEQUENCE [LARGE SCALE GENOMIC DNA]</scope>
    <source>
        <strain evidence="13">UoL-UT</strain>
    </source>
</reference>
<dbReference type="PANTHER" id="PTHR45695:SF9">
    <property type="entry name" value="LEUCOKININ RECEPTOR"/>
    <property type="match status" value="1"/>
</dbReference>
<evidence type="ECO:0000256" key="9">
    <source>
        <dbReference type="RuleBase" id="RU000688"/>
    </source>
</evidence>
<dbReference type="Proteomes" id="UP000288716">
    <property type="component" value="Unassembled WGS sequence"/>
</dbReference>
<dbReference type="AlphaFoldDB" id="A0A443S7Z3"/>